<dbReference type="GO" id="GO:0005829">
    <property type="term" value="C:cytosol"/>
    <property type="evidence" value="ECO:0007669"/>
    <property type="project" value="TreeGrafter"/>
</dbReference>
<dbReference type="PROSITE" id="PS00178">
    <property type="entry name" value="AA_TRNA_LIGASE_I"/>
    <property type="match status" value="1"/>
</dbReference>
<keyword evidence="4 10" id="KW-0547">Nucleotide-binding</keyword>
<keyword evidence="14" id="KW-1185">Reference proteome</keyword>
<dbReference type="PRINTS" id="PR01040">
    <property type="entry name" value="TRNASYNTHTYR"/>
</dbReference>
<sequence length="400" mass="44405">MTIDEQLEFLTARHVDLFSADELKKKLEIAAKEGRGLRIKYGADPSAPDIHLGHVVGLNKLREFQDAGHTVVFIIGDFTGMIGDPSGKSATRPALSREQVAANAESYKNQVFKILDPAKTEVRFNSEWLGEMKFEDVIRLSAHVTVAQLLARDDFSKRYGANQPISLVEFLYPLVQAYDSVMVEADVELGGTDQLFNLLLGRELQKVYGQHPQCVMTLPLIEGLDGVQKMSKSLGNYVGIDESSKEMFGKLMSVSDELMWKYFLYILCRKPEEIEAMQAKVASGELHPRAVKDELGRCVVDRFVGEGEGAKASEEFARIFAQKELPDDMPEVSLPAEEIGLINLVVTAKFAPSNGEARRLIQQGGVRINDEQITDVQAAITPEDGMILKVGKRKFARITV</sequence>
<evidence type="ECO:0000256" key="10">
    <source>
        <dbReference type="HAMAP-Rule" id="MF_02007"/>
    </source>
</evidence>
<evidence type="ECO:0000256" key="7">
    <source>
        <dbReference type="ARBA" id="ARBA00022917"/>
    </source>
</evidence>
<name>A0A6P1M9U9_9BACT</name>
<comment type="function">
    <text evidence="10">Catalyzes the attachment of tyrosine to tRNA(Tyr) in a two-step reaction: tyrosine is first activated by ATP to form Tyr-AMP and then transferred to the acceptor end of tRNA(Tyr).</text>
</comment>
<dbReference type="Gene3D" id="3.40.50.620">
    <property type="entry name" value="HUPs"/>
    <property type="match status" value="1"/>
</dbReference>
<dbReference type="SUPFAM" id="SSF52374">
    <property type="entry name" value="Nucleotidylyl transferase"/>
    <property type="match status" value="1"/>
</dbReference>
<dbReference type="GO" id="GO:0006437">
    <property type="term" value="P:tyrosyl-tRNA aminoacylation"/>
    <property type="evidence" value="ECO:0007669"/>
    <property type="project" value="UniProtKB-UniRule"/>
</dbReference>
<dbReference type="Gene3D" id="1.10.240.10">
    <property type="entry name" value="Tyrosyl-Transfer RNA Synthetase"/>
    <property type="match status" value="1"/>
</dbReference>
<dbReference type="FunFam" id="3.40.50.620:FF:000061">
    <property type="entry name" value="Tyrosine--tRNA ligase"/>
    <property type="match status" value="1"/>
</dbReference>
<dbReference type="KEGG" id="taer:GT409_15690"/>
<dbReference type="RefSeq" id="WP_160629994.1">
    <property type="nucleotide sequence ID" value="NZ_CP047593.1"/>
</dbReference>
<dbReference type="AlphaFoldDB" id="A0A6P1M9U9"/>
<comment type="similarity">
    <text evidence="10">Belongs to the class-I aminoacyl-tRNA synthetase family. TyrS type 2 subfamily.</text>
</comment>
<dbReference type="Pfam" id="PF22421">
    <property type="entry name" value="SYY_C-terminal"/>
    <property type="match status" value="1"/>
</dbReference>
<dbReference type="CDD" id="cd00805">
    <property type="entry name" value="TyrRS_core"/>
    <property type="match status" value="1"/>
</dbReference>
<dbReference type="SUPFAM" id="SSF55174">
    <property type="entry name" value="Alpha-L RNA-binding motif"/>
    <property type="match status" value="1"/>
</dbReference>
<keyword evidence="7 10" id="KW-0648">Protein biosynthesis</keyword>
<dbReference type="Gene3D" id="3.10.290.10">
    <property type="entry name" value="RNA-binding S4 domain"/>
    <property type="match status" value="1"/>
</dbReference>
<keyword evidence="3 10" id="KW-0436">Ligase</keyword>
<dbReference type="InterPro" id="IPR002307">
    <property type="entry name" value="Tyr-tRNA-ligase"/>
</dbReference>
<dbReference type="InterPro" id="IPR002942">
    <property type="entry name" value="S4_RNA-bd"/>
</dbReference>
<reference evidence="13 14" key="1">
    <citation type="submission" date="2020-01" db="EMBL/GenBank/DDBJ databases">
        <title>Ponticoccus aerotolerans gen. nov., sp. nov., an anaerobic bacterium and proposal of Ponticoccusceae fam. nov., Ponticoccusles ord. nov. and Ponticoccuse classis nov. in the phylum Kiritimatiellaeota.</title>
        <authorList>
            <person name="Zhou L.Y."/>
            <person name="Du Z.J."/>
        </authorList>
    </citation>
    <scope>NUCLEOTIDE SEQUENCE [LARGE SCALE GENOMIC DNA]</scope>
    <source>
        <strain evidence="13 14">S-5007</strain>
    </source>
</reference>
<comment type="subcellular location">
    <subcellularLocation>
        <location evidence="10">Cytoplasm</location>
    </subcellularLocation>
</comment>
<dbReference type="InterPro" id="IPR002305">
    <property type="entry name" value="aa-tRNA-synth_Ic"/>
</dbReference>
<dbReference type="InterPro" id="IPR024088">
    <property type="entry name" value="Tyr-tRNA-ligase_bac-type"/>
</dbReference>
<evidence type="ECO:0000313" key="14">
    <source>
        <dbReference type="Proteomes" id="UP000464954"/>
    </source>
</evidence>
<evidence type="ECO:0000256" key="8">
    <source>
        <dbReference type="ARBA" id="ARBA00023146"/>
    </source>
</evidence>
<dbReference type="FunFam" id="3.10.290.10:FF:000022">
    <property type="entry name" value="Tyrosine--tRNA ligase"/>
    <property type="match status" value="1"/>
</dbReference>
<dbReference type="Proteomes" id="UP000464954">
    <property type="component" value="Chromosome"/>
</dbReference>
<dbReference type="CDD" id="cd00165">
    <property type="entry name" value="S4"/>
    <property type="match status" value="1"/>
</dbReference>
<comment type="subunit">
    <text evidence="1 10">Homodimer.</text>
</comment>
<evidence type="ECO:0000256" key="4">
    <source>
        <dbReference type="ARBA" id="ARBA00022741"/>
    </source>
</evidence>
<keyword evidence="5 10" id="KW-0067">ATP-binding</keyword>
<dbReference type="GO" id="GO:0003723">
    <property type="term" value="F:RNA binding"/>
    <property type="evidence" value="ECO:0007669"/>
    <property type="project" value="UniProtKB-KW"/>
</dbReference>
<evidence type="ECO:0000313" key="13">
    <source>
        <dbReference type="EMBL" id="QHI70822.1"/>
    </source>
</evidence>
<dbReference type="PANTHER" id="PTHR11766">
    <property type="entry name" value="TYROSYL-TRNA SYNTHETASE"/>
    <property type="match status" value="1"/>
</dbReference>
<dbReference type="EC" id="6.1.1.1" evidence="10"/>
<feature type="short sequence motif" description="'KMSKS' region" evidence="10">
    <location>
        <begin position="229"/>
        <end position="233"/>
    </location>
</feature>
<evidence type="ECO:0000256" key="11">
    <source>
        <dbReference type="PROSITE-ProRule" id="PRU00182"/>
    </source>
</evidence>
<accession>A0A6P1M9U9</accession>
<evidence type="ECO:0000256" key="2">
    <source>
        <dbReference type="ARBA" id="ARBA00022490"/>
    </source>
</evidence>
<organism evidence="13 14">
    <name type="scientific">Tichowtungia aerotolerans</name>
    <dbReference type="NCBI Taxonomy" id="2697043"/>
    <lineage>
        <taxon>Bacteria</taxon>
        <taxon>Pseudomonadati</taxon>
        <taxon>Kiritimatiellota</taxon>
        <taxon>Tichowtungiia</taxon>
        <taxon>Tichowtungiales</taxon>
        <taxon>Tichowtungiaceae</taxon>
        <taxon>Tichowtungia</taxon>
    </lineage>
</organism>
<dbReference type="InterPro" id="IPR001412">
    <property type="entry name" value="aa-tRNA-synth_I_CS"/>
</dbReference>
<evidence type="ECO:0000256" key="5">
    <source>
        <dbReference type="ARBA" id="ARBA00022840"/>
    </source>
</evidence>
<dbReference type="PANTHER" id="PTHR11766:SF1">
    <property type="entry name" value="TYROSINE--TRNA LIGASE"/>
    <property type="match status" value="1"/>
</dbReference>
<dbReference type="SMART" id="SM00363">
    <property type="entry name" value="S4"/>
    <property type="match status" value="1"/>
</dbReference>
<evidence type="ECO:0000256" key="6">
    <source>
        <dbReference type="ARBA" id="ARBA00022884"/>
    </source>
</evidence>
<dbReference type="InterPro" id="IPR014729">
    <property type="entry name" value="Rossmann-like_a/b/a_fold"/>
</dbReference>
<dbReference type="GO" id="GO:0004831">
    <property type="term" value="F:tyrosine-tRNA ligase activity"/>
    <property type="evidence" value="ECO:0007669"/>
    <property type="project" value="UniProtKB-UniRule"/>
</dbReference>
<gene>
    <name evidence="10" type="primary">tyrS</name>
    <name evidence="13" type="ORF">GT409_15690</name>
</gene>
<dbReference type="HAMAP" id="MF_02007">
    <property type="entry name" value="Tyr_tRNA_synth_type2"/>
    <property type="match status" value="1"/>
</dbReference>
<evidence type="ECO:0000256" key="3">
    <source>
        <dbReference type="ARBA" id="ARBA00022598"/>
    </source>
</evidence>
<keyword evidence="8 10" id="KW-0030">Aminoacyl-tRNA synthetase</keyword>
<dbReference type="Pfam" id="PF00579">
    <property type="entry name" value="tRNA-synt_1b"/>
    <property type="match status" value="1"/>
</dbReference>
<evidence type="ECO:0000259" key="12">
    <source>
        <dbReference type="SMART" id="SM00363"/>
    </source>
</evidence>
<dbReference type="PROSITE" id="PS50889">
    <property type="entry name" value="S4"/>
    <property type="match status" value="1"/>
</dbReference>
<dbReference type="InterPro" id="IPR054608">
    <property type="entry name" value="SYY-like_C"/>
</dbReference>
<dbReference type="InterPro" id="IPR036986">
    <property type="entry name" value="S4_RNA-bd_sf"/>
</dbReference>
<dbReference type="EMBL" id="CP047593">
    <property type="protein sequence ID" value="QHI70822.1"/>
    <property type="molecule type" value="Genomic_DNA"/>
</dbReference>
<feature type="domain" description="RNA-binding S4" evidence="12">
    <location>
        <begin position="339"/>
        <end position="399"/>
    </location>
</feature>
<dbReference type="InterPro" id="IPR024108">
    <property type="entry name" value="Tyr-tRNA-ligase_bac_2"/>
</dbReference>
<proteinExistence type="inferred from homology"/>
<keyword evidence="2 10" id="KW-0963">Cytoplasm</keyword>
<comment type="catalytic activity">
    <reaction evidence="9 10">
        <text>tRNA(Tyr) + L-tyrosine + ATP = L-tyrosyl-tRNA(Tyr) + AMP + diphosphate + H(+)</text>
        <dbReference type="Rhea" id="RHEA:10220"/>
        <dbReference type="Rhea" id="RHEA-COMP:9706"/>
        <dbReference type="Rhea" id="RHEA-COMP:9707"/>
        <dbReference type="ChEBI" id="CHEBI:15378"/>
        <dbReference type="ChEBI" id="CHEBI:30616"/>
        <dbReference type="ChEBI" id="CHEBI:33019"/>
        <dbReference type="ChEBI" id="CHEBI:58315"/>
        <dbReference type="ChEBI" id="CHEBI:78442"/>
        <dbReference type="ChEBI" id="CHEBI:78536"/>
        <dbReference type="ChEBI" id="CHEBI:456215"/>
        <dbReference type="EC" id="6.1.1.1"/>
    </reaction>
</comment>
<feature type="binding site" evidence="10">
    <location>
        <position position="232"/>
    </location>
    <ligand>
        <name>ATP</name>
        <dbReference type="ChEBI" id="CHEBI:30616"/>
    </ligand>
</feature>
<evidence type="ECO:0000256" key="9">
    <source>
        <dbReference type="ARBA" id="ARBA00048248"/>
    </source>
</evidence>
<protein>
    <recommendedName>
        <fullName evidence="10">Tyrosine--tRNA ligase</fullName>
        <ecNumber evidence="10">6.1.1.1</ecNumber>
    </recommendedName>
    <alternativeName>
        <fullName evidence="10">Tyrosyl-tRNA synthetase</fullName>
        <shortName evidence="10">TyrRS</shortName>
    </alternativeName>
</protein>
<keyword evidence="6 11" id="KW-0694">RNA-binding</keyword>
<evidence type="ECO:0000256" key="1">
    <source>
        <dbReference type="ARBA" id="ARBA00011738"/>
    </source>
</evidence>
<dbReference type="NCBIfam" id="TIGR00234">
    <property type="entry name" value="tyrS"/>
    <property type="match status" value="1"/>
</dbReference>
<dbReference type="GO" id="GO:0005524">
    <property type="term" value="F:ATP binding"/>
    <property type="evidence" value="ECO:0007669"/>
    <property type="project" value="UniProtKB-UniRule"/>
</dbReference>
<feature type="short sequence motif" description="'HIGH' region" evidence="10">
    <location>
        <begin position="45"/>
        <end position="54"/>
    </location>
</feature>